<gene>
    <name evidence="1" type="ORF">PsorP6_011233</name>
</gene>
<keyword evidence="2" id="KW-1185">Reference proteome</keyword>
<protein>
    <submittedName>
        <fullName evidence="1">Uncharacterized protein</fullName>
    </submittedName>
</protein>
<comment type="caution">
    <text evidence="1">The sequence shown here is derived from an EMBL/GenBank/DDBJ whole genome shotgun (WGS) entry which is preliminary data.</text>
</comment>
<name>A0ACC0VXE1_9STRA</name>
<evidence type="ECO:0000313" key="2">
    <source>
        <dbReference type="Proteomes" id="UP001163321"/>
    </source>
</evidence>
<reference evidence="1 2" key="1">
    <citation type="journal article" date="2022" name="bioRxiv">
        <title>The genome of the oomycete Peronosclerospora sorghi, a cosmopolitan pathogen of maize and sorghum, is inflated with dispersed pseudogenes.</title>
        <authorList>
            <person name="Fletcher K."/>
            <person name="Martin F."/>
            <person name="Isakeit T."/>
            <person name="Cavanaugh K."/>
            <person name="Magill C."/>
            <person name="Michelmore R."/>
        </authorList>
    </citation>
    <scope>NUCLEOTIDE SEQUENCE [LARGE SCALE GENOMIC DNA]</scope>
    <source>
        <strain evidence="1">P6</strain>
    </source>
</reference>
<dbReference type="Proteomes" id="UP001163321">
    <property type="component" value="Chromosome 6"/>
</dbReference>
<dbReference type="EMBL" id="CM047585">
    <property type="protein sequence ID" value="KAI9910595.1"/>
    <property type="molecule type" value="Genomic_DNA"/>
</dbReference>
<proteinExistence type="predicted"/>
<sequence length="386" mass="43003">MTLPSPRLHARVESSHKHKAQTQTRPSSSRNACRVSIFALISITGLYAMGFVVCSISLSHSLVSNSDTDGTRKLTRQVNWRPIRRHGVDSGPNTTNSKSEKKWMKELLESSTSRPDLRCIGWKHVDSCNLEATNLATRNRGCDQFVRGGVGGYCLMEIEAAGQQIQVMHTACETLHPSVMLSCRHAGDFVDFQWEVAKLATAIDKETARDDKRQMTALVSPQRSEGIVMVVYPKLLVSAYASIRALRAANCTLPIELWYQESEMLTKNGESLLDVIPKKLQEECGPSALLPNEKQQTDSSRVSMDDLSVPYALLRQNYLINIFSGAPEFEKTQWCYGQSTATASKFKTIAWEDTAFPTVERSLLEYAKEAAELIVQSYAEVDTTLA</sequence>
<evidence type="ECO:0000313" key="1">
    <source>
        <dbReference type="EMBL" id="KAI9910595.1"/>
    </source>
</evidence>
<accession>A0ACC0VXE1</accession>
<organism evidence="1 2">
    <name type="scientific">Peronosclerospora sorghi</name>
    <dbReference type="NCBI Taxonomy" id="230839"/>
    <lineage>
        <taxon>Eukaryota</taxon>
        <taxon>Sar</taxon>
        <taxon>Stramenopiles</taxon>
        <taxon>Oomycota</taxon>
        <taxon>Peronosporomycetes</taxon>
        <taxon>Peronosporales</taxon>
        <taxon>Peronosporaceae</taxon>
        <taxon>Peronosclerospora</taxon>
    </lineage>
</organism>